<dbReference type="Pfam" id="PF06398">
    <property type="entry name" value="Pex24p"/>
    <property type="match status" value="1"/>
</dbReference>
<comment type="caution">
    <text evidence="6">The sequence shown here is derived from an EMBL/GenBank/DDBJ whole genome shotgun (WGS) entry which is preliminary data.</text>
</comment>
<dbReference type="InterPro" id="IPR000008">
    <property type="entry name" value="C2_dom"/>
</dbReference>
<evidence type="ECO:0000256" key="4">
    <source>
        <dbReference type="SAM" id="Phobius"/>
    </source>
</evidence>
<dbReference type="Gene3D" id="2.60.40.150">
    <property type="entry name" value="C2 domain"/>
    <property type="match status" value="1"/>
</dbReference>
<keyword evidence="7" id="KW-1185">Reference proteome</keyword>
<evidence type="ECO:0000259" key="5">
    <source>
        <dbReference type="PROSITE" id="PS50004"/>
    </source>
</evidence>
<keyword evidence="4" id="KW-0812">Transmembrane</keyword>
<dbReference type="EMBL" id="BKCP01004483">
    <property type="protein sequence ID" value="GER31456.1"/>
    <property type="molecule type" value="Genomic_DNA"/>
</dbReference>
<evidence type="ECO:0000256" key="2">
    <source>
        <dbReference type="ARBA" id="ARBA00022448"/>
    </source>
</evidence>
<dbReference type="InterPro" id="IPR026854">
    <property type="entry name" value="VPS13_N"/>
</dbReference>
<protein>
    <submittedName>
        <fullName evidence="6">Vacuolar protein sorting-associated protein</fullName>
    </submittedName>
</protein>
<dbReference type="GO" id="GO:0098588">
    <property type="term" value="C:bounding membrane of organelle"/>
    <property type="evidence" value="ECO:0007669"/>
    <property type="project" value="UniProtKB-ARBA"/>
</dbReference>
<evidence type="ECO:0000256" key="3">
    <source>
        <dbReference type="ARBA" id="ARBA00023055"/>
    </source>
</evidence>
<comment type="similarity">
    <text evidence="1">Belongs to the VPS13 family.</text>
</comment>
<evidence type="ECO:0000313" key="6">
    <source>
        <dbReference type="EMBL" id="GER31456.1"/>
    </source>
</evidence>
<keyword evidence="3" id="KW-0445">Lipid transport</keyword>
<keyword evidence="2" id="KW-0813">Transport</keyword>
<feature type="transmembrane region" description="Helical" evidence="4">
    <location>
        <begin position="89"/>
        <end position="114"/>
    </location>
</feature>
<dbReference type="InterPro" id="IPR010482">
    <property type="entry name" value="TECPR1-like_DysF"/>
</dbReference>
<dbReference type="InterPro" id="IPR009543">
    <property type="entry name" value="VPS13_VAB"/>
</dbReference>
<dbReference type="SUPFAM" id="SSF49562">
    <property type="entry name" value="C2 domain (Calcium/lipid-binding domain, CaLB)"/>
    <property type="match status" value="1"/>
</dbReference>
<dbReference type="OrthoDB" id="428159at2759"/>
<dbReference type="GO" id="GO:0006869">
    <property type="term" value="P:lipid transport"/>
    <property type="evidence" value="ECO:0007669"/>
    <property type="project" value="UniProtKB-KW"/>
</dbReference>
<name>A0A5A7PFW6_STRAF</name>
<dbReference type="PANTHER" id="PTHR45523">
    <property type="entry name" value="TETRATRICOPEPTIDE REPEAT (TPR)-CONTAINING PROTEIN-RELATED"/>
    <property type="match status" value="1"/>
</dbReference>
<reference evidence="7" key="1">
    <citation type="journal article" date="2019" name="Curr. Biol.">
        <title>Genome Sequence of Striga asiatica Provides Insight into the Evolution of Plant Parasitism.</title>
        <authorList>
            <person name="Yoshida S."/>
            <person name="Kim S."/>
            <person name="Wafula E.K."/>
            <person name="Tanskanen J."/>
            <person name="Kim Y.M."/>
            <person name="Honaas L."/>
            <person name="Yang Z."/>
            <person name="Spallek T."/>
            <person name="Conn C.E."/>
            <person name="Ichihashi Y."/>
            <person name="Cheong K."/>
            <person name="Cui S."/>
            <person name="Der J.P."/>
            <person name="Gundlach H."/>
            <person name="Jiao Y."/>
            <person name="Hori C."/>
            <person name="Ishida J.K."/>
            <person name="Kasahara H."/>
            <person name="Kiba T."/>
            <person name="Kim M.S."/>
            <person name="Koo N."/>
            <person name="Laohavisit A."/>
            <person name="Lee Y.H."/>
            <person name="Lumba S."/>
            <person name="McCourt P."/>
            <person name="Mortimer J.C."/>
            <person name="Mutuku J.M."/>
            <person name="Nomura T."/>
            <person name="Sasaki-Sekimoto Y."/>
            <person name="Seto Y."/>
            <person name="Wang Y."/>
            <person name="Wakatake T."/>
            <person name="Sakakibara H."/>
            <person name="Demura T."/>
            <person name="Yamaguchi S."/>
            <person name="Yoneyama K."/>
            <person name="Manabe R.I."/>
            <person name="Nelson D.C."/>
            <person name="Schulman A.H."/>
            <person name="Timko M.P."/>
            <person name="dePamphilis C.W."/>
            <person name="Choi D."/>
            <person name="Shirasu K."/>
        </authorList>
    </citation>
    <scope>NUCLEOTIDE SEQUENCE [LARGE SCALE GENOMIC DNA]</scope>
    <source>
        <strain evidence="7">cv. UVA1</strain>
    </source>
</reference>
<organism evidence="6 7">
    <name type="scientific">Striga asiatica</name>
    <name type="common">Asiatic witchweed</name>
    <name type="synonym">Buchnera asiatica</name>
    <dbReference type="NCBI Taxonomy" id="4170"/>
    <lineage>
        <taxon>Eukaryota</taxon>
        <taxon>Viridiplantae</taxon>
        <taxon>Streptophyta</taxon>
        <taxon>Embryophyta</taxon>
        <taxon>Tracheophyta</taxon>
        <taxon>Spermatophyta</taxon>
        <taxon>Magnoliopsida</taxon>
        <taxon>eudicotyledons</taxon>
        <taxon>Gunneridae</taxon>
        <taxon>Pentapetalae</taxon>
        <taxon>asterids</taxon>
        <taxon>lamiids</taxon>
        <taxon>Lamiales</taxon>
        <taxon>Orobanchaceae</taxon>
        <taxon>Buchnereae</taxon>
        <taxon>Striga</taxon>
    </lineage>
</organism>
<evidence type="ECO:0000256" key="1">
    <source>
        <dbReference type="ARBA" id="ARBA00006545"/>
    </source>
</evidence>
<dbReference type="Pfam" id="PF12624">
    <property type="entry name" value="VPS13_N"/>
    <property type="match status" value="1"/>
</dbReference>
<sequence>MTLAKIEKRSTRSMTLAKIETWDLPPGVLQVIESSRKKFVPGERLVGVVQSMHLSSLVPAKRRNCSSTKPSDAQSLGVRPFMAGLRRRSLVFGAIVLGRTDVGGFAVLAVLHLLRKYLGEYVHGLSAEALRISVWKGDVVLKDLKLKAEALNALKLPVTVKAGFLGSITLKVPWKSLGKEPVIVLIDQLFILANPALDGRSLKVEDREKLFEAKLQQIDVSSIVVTWPPSADLSILASLLSTDCAPLTLSSNQNISDLIKGAAIEEAESATLEAISRSKLGNPSAGNSWLGSIIATIIGNLKISISNVHIRYEDSVSNPGHPFCCGVTLSKLAAVTMDEQGNETFDTSGALDKLRKSLQLERLAMYHDSNRDPWKLDKKWEDLSPREWIEIFEDGINESSKGNISMSRWAQDRNYVVSPINGVLKYHRLGNQERNDSSVPFEKASVVISDVSLTISEWIDFISPILGLEDFTPILKAHSHIASYLAQYHDWIKLMEVISTYRTYVEVSHLRPMVPVSDGAALWWRYAAQAGLQQKKMCYRFSWEQIQNFCHLRRRYVQLYVDFLQRVNVDISKIRDIEKDLDPKVILLWRIAIPPHSFATLVRLVDCDVESYLFLAHAKIESVKSKEAAEQRMLRKGSWLSLRWRSTSEDDSGVDTSSASRSVEERLTKEEWEAVNKLLSYQPDEDLAHTAKDMQNMIHYMIIVSISKAAARIVNINNTEIVCGTFENLNVATKCKHRSTHCDVTLQYYGLSSPEGSLAQSVSNEQKVNALQASFVHSPAGENVDWRLSATISPCHVTFIAESYERFLQFVKRSTAVSPTVALETATALQHKIEVVTRRAQEQFQMVLEEQSRFALDIDLDAPKVIVPIRSCTSFEGDSHLLLDFGHFTLQTKEDGQLDDHEHSLYTRCHISGRDIAAFFTDCDSMSKSFNWGAQPSISPCSDDADKFYSLIDRCGMAVIVDQIKVPHPNHPSTRIAVQIPSIGIHFSPSRYSRFNELLNLLSGAMPNDDQTVESLPNGLLPWNPPYLTTEARFLVWKGIGYSVAAWQPCFLVLSGLYLYVLESETSQSYRCSSMAGKQVCDVPSTNVGGSTLCVAVCNRGMDIQKALESFSTLIVEFPNEEIKSAWLRELVLSTYRASAPPSVDMLDDTREDQIEFAGSRSSNAKAAELVVNGTVVETKLSLYGKFGDNEQERIHEKLILQVLASGGKMHVSSCISDLTIKVKLNSLKIKDELQGSLSTHSQYLACSVINDQHSCSNPSKLESQEKDLSAEMVEEDDIFRDALPDFVIFHESAEIHEKDFSPGTMATCDVFYEAMGPDDSDFVSVTFLTRNPSSPDYDGIDTQMSIRMSKLEFYCNRPTVVALINFGFDLSSANGVVSGSNLENTDDESAANKDKIEEYGHASSIKGLLGSGKGRVVFNLHMNVDSVTMFLNKEDDSQLAMFVQESFQLDIKVHPSSTSIDGTLGNFRLCDLSLGSNHCWGWLCDLRNQEAESLIQFSFKSYSIGDDDYEGYDYSLSGRLSAVRIVFLYRFVQEITAYFVGLATPHTEEAIKLVDKVGGIEWLIQKYEVDGASAVKLDLSLDNPMIVVPQNSLSKDFMQLDLGHLRIQNSFSWHGPEKDPSSVHLDVLDAELLGINMAVGINASIGKPMIREGREVHVIVRRSLRDVFRKVPTFCLEVKVGSLHAVMSDKEYNVILNCFYMNLCEEPSLPPSFRSSDSSAKDTIKLLVDKVNMNSQVLLSRTVTIIAVEVGYASLELCYGTDKESLLANVILEGLWVSYRTTSLSEADLYITIPKFSILDIRPNTKSEMKLMLGSSTDVPKQTSLDRIVDLPNSTMFLMDGRWRLSSQSFVVRVQQPRILVVPDFLLAICEFFVPSLGITGRDEMMDPKNDPISKSNSIVLSAPLYKQTEDVMEFSPCRQLIADAIGIDEYIYDGCGKTIRLVNKGEKELHSSVVRPIIIIGRCKRLRFINVTFENGLLLRKYTYLSNDSSYSVSQEDGVEFSFLDDISVNKNHEGSDYLEVSQTLHASNTVHCESSKTPSFSFEAQVVSPEFTFYDNSKSFLDDSTHGEKLLRAKTDFSFMYASKEDDRWIRGLLKDLTVEAGSGLVVLDPVDVSGGYTSVKDKTNISIMFTDIYAHLSLSVISLLLNLQSQASSALQFGNADPLSPCTNFDRIWVSPKENGRLSNLTFWRPRAPSNYVILGDCVTSRPNPPSQSVLSVSNTYGRVRKPLGFELIGTFPSIQEQQSEEDLSNIDRDCSLWLPIAPAGYLALGCVANVGSQPPPNHTVYCIRSDLVTSTAYSECLVNSSANLIFESGFSIWRIDNCLGSFYAHPSVECPSKSCCFDLNHLLLFNFSQRQASSGEPVLDSNSEHENAYLQTSNPGAISSGWDVLRSISKASSFYMSTPNFERIWWDRGGDLRRSFSIWRPIPRLGYAILGDCITEGLEPPPLGIIFKADDISISEKPERFTKVAHIGKKGSEEAFFWYPIAPPGYASLGCIVTLHDEAPVLDSICCPRMDLVSQANIAEMPMSRSSSSRSSQCWSIWKVDNQACTFLARSDLKKPSNRLAFTIGDSIKPKTRDNITAEMKIRCFSLTVLDSLCGMMTPLFDTTITNIKLASHGHLEAMNAVLISSFAASTFNIQLEAWEPLIEPFDGIFKLETYDTNLSQPASVGKRMRVAATTILNVNLSAANVGTLAQTIDSWKRQKEIEKRAMRLYENAAGLDVSDQKSTHLALDEDDFQTVVVENKLGCDIYLKKTQDILDTVNVLHHDDSAALFVAPPRYSDRLNVSEESKEPRCYVGIQIFEAKGLPLLDDGNSHRFFCALRVLVENQEANPQKLFPQSARTKCVKPLSNDANGSDDGIAKWNELFFFEVPRKGTAKLEVEVTNLAAKAGKGEVVGACSFSVGHGISLLKKISSAKMLHQVSEVQSVSCYPLKRMGQHDVETNSHSCLLVSTSFIEKSVVNDFDNKRGDEGGLDEDMGFWVGLGPEGPWDGFRSLLPLSVIPRKLKDDFVALEVSMKDGKKHAVFRGLAVVINESDIRLNISTCPVSVLNGHEVSSRTSKNNTITEEIFENQLYHPVSGWGNTEYGSPGKNPGRWSTRDFSYSSKGFFEPPLPPGWKWVSTWTVDRSQFVDSEGWAYGPDYESLKWPPNSPKSGTKSARDAVRRRRWARTRQEVNDRAITNQDFLDVTICPGSSSVLPWRSMLRDSNQCLRIRPYSDDSQTSYAWGQPVPVEKDSLSVDQPSLSRQSTLKHASKTTITPLRLDQLEKKDLLWCCPGSSGRLFWLSIGTDASALHTDLNTPVYDWKISASSPLRMENRLPCSAEFKIWEKLRDGKNIERQTGFVASRGTVHVYTADIRNPIYVMLFVQGGWVVEKDPVLILDMGGGNHVSSFWMLHQQRKRRIRVSIERDLGGTAAAPKTIRFFVPYWINNDSFLPLAYRVVEIEPLESAEVDSFMVSKAVKSAKSASKYPSTPVVRRQAGMRRNIQVLEAIEDTSPVPSMLSPQDYVGRGGVMLFSSRNDMYLSPRVGIAVSMRNSENFSPGISLLELEKKQRVDVRAFQSDGTYYKLSAVLHMTSDRTKVIHFQPHTMFVNRAGCSICVQQCDTHLLEWLHPTEPPKHFGWQSGKSELLKLRMKGYQWSAPFSVTCEGLMSVFLRSELGGDQIHFSIEVRGGTKTSRYEVIFRPKSYSSPYRIENRSIFLPIQVRQVNGSHDSWRPLPPNAATSFSWEDVGRQRLLEVLVDGDDPMTSQTYDIDEINDHQPIQISGGPRRGIQVSIIKEERVNVVKISDWMPGNEAPTLLNRSISSAQRIPENKSQLQPTTLGSDCEFHLILEVAELGLSIVDHTPEEILYLSLQNFLMSYSTGLGSGLSRLKIRMGGIQVDNQLPLTPMPVLFRTQRVGEDTDHVLKLSVTQQSSGSLDLCIYPYIGLQGPENTAFLINIHEPIIWRLHGLIQQANFTRIFETRNTSVSVDPIIQVGVLNISEIRFKVTMAMSPTQRPVGVLGFWASLMTALGNTENMPVRINQRFQEHVSMRHSVLVNNAISNIKKDVLSQPLQLLSGVDILGNASSALGHMSKGVAALSMDKKFIQSRQRQDNKGVEDFGDVIREGGGALAKGIFRGVTGILTKPLEGAKASGVEGFVQGVGKGLIGAAAQPVSGVLDLLSKTTEGANAMRMKIASAIASEDQLLRRRLPRVISGDNLIRPYDEHKARGQAILQLAESGSFLVDLFKVRGKFALTDAYEDHFALPKGRIILMTHRRVILLQQPSNLIAQKKFNPARDPCSVLWDVAWDDLVTMELVHGKKDRPSAPPSRVILYLHSKLLDGKDQIRIVKCERDSNQAIEVYSSIEQAISSYGPTQSMASLKRKVTKPYSPAIDAVIPKGGYTMSPQQMPSSVSLTSTLGAVNSD</sequence>
<keyword evidence="4" id="KW-1133">Transmembrane helix</keyword>
<dbReference type="InterPro" id="IPR009291">
    <property type="entry name" value="Vps62"/>
</dbReference>
<proteinExistence type="inferred from homology"/>
<accession>A0A5A7PFW6</accession>
<dbReference type="InterPro" id="IPR056748">
    <property type="entry name" value="VPS13-like_C"/>
</dbReference>
<dbReference type="Pfam" id="PF25037">
    <property type="entry name" value="VPS13_C"/>
    <property type="match status" value="1"/>
</dbReference>
<feature type="domain" description="C2" evidence="5">
    <location>
        <begin position="2783"/>
        <end position="2928"/>
    </location>
</feature>
<evidence type="ECO:0000313" key="7">
    <source>
        <dbReference type="Proteomes" id="UP000325081"/>
    </source>
</evidence>
<keyword evidence="4" id="KW-0472">Membrane</keyword>
<dbReference type="Pfam" id="PF25036">
    <property type="entry name" value="VPS13_VAB"/>
    <property type="match status" value="1"/>
</dbReference>
<dbReference type="PROSITE" id="PS50004">
    <property type="entry name" value="C2"/>
    <property type="match status" value="1"/>
</dbReference>
<dbReference type="Proteomes" id="UP000325081">
    <property type="component" value="Unassembled WGS sequence"/>
</dbReference>
<dbReference type="Pfam" id="PF06101">
    <property type="entry name" value="Vps62"/>
    <property type="match status" value="2"/>
</dbReference>
<dbReference type="PANTHER" id="PTHR45523:SF2">
    <property type="entry name" value="OS02G0470600 PROTEIN"/>
    <property type="match status" value="1"/>
</dbReference>
<gene>
    <name evidence="6" type="ORF">STAS_07461</name>
</gene>
<dbReference type="GO" id="GO:0005737">
    <property type="term" value="C:cytoplasm"/>
    <property type="evidence" value="ECO:0007669"/>
    <property type="project" value="UniProtKB-ARBA"/>
</dbReference>
<dbReference type="InterPro" id="IPR035892">
    <property type="entry name" value="C2_domain_sf"/>
</dbReference>
<dbReference type="CDD" id="cd00030">
    <property type="entry name" value="C2"/>
    <property type="match status" value="1"/>
</dbReference>